<keyword evidence="4" id="KW-1185">Reference proteome</keyword>
<evidence type="ECO:0000259" key="2">
    <source>
        <dbReference type="Pfam" id="PF14214"/>
    </source>
</evidence>
<feature type="compositionally biased region" description="Low complexity" evidence="1">
    <location>
        <begin position="8"/>
        <end position="21"/>
    </location>
</feature>
<comment type="caution">
    <text evidence="3">The sequence shown here is derived from an EMBL/GenBank/DDBJ whole genome shotgun (WGS) entry which is preliminary data.</text>
</comment>
<dbReference type="Pfam" id="PF14214">
    <property type="entry name" value="Helitron_like_N"/>
    <property type="match status" value="1"/>
</dbReference>
<accession>A0ABP1RJG8</accession>
<feature type="compositionally biased region" description="Basic and acidic residues" evidence="1">
    <location>
        <begin position="72"/>
        <end position="98"/>
    </location>
</feature>
<protein>
    <recommendedName>
        <fullName evidence="2">Helitron helicase-like domain-containing protein</fullName>
    </recommendedName>
</protein>
<gene>
    <name evidence="3" type="ORF">ODALV1_LOCUS22905</name>
</gene>
<evidence type="ECO:0000256" key="1">
    <source>
        <dbReference type="SAM" id="MobiDB-lite"/>
    </source>
</evidence>
<sequence>MDSDEELPISQPLSPQPSTSTGGFTLTAEQKQRRMEMQRRRRAERTPEQREQDNNSRRKRHQSPMSTTPEAKALKAENSRQRRARATSEERAKRNEHLRNKRAMIRRLPADTHNIARDSSAHVEENYLGLLCVSCDKCEALHFAAEKVTRGHFSSCCENGKVVLPQLKPYPQPLMTWLTSNTEDGRHFKENIRSYNSAFAFASFGYKPPDLPTLRKGLPVVVIHGQTYHQTSETLKVSEREPSYAQLYIVDPEYANSVRERNAHNKSCRSQVFSLIHSLLQDVNPFAQAFQMMREVMKNTQTETVNMWLIRDRTQDPRRYNLPVANEVAAIFTSEDGVPPSQYQRDICIHPRDSSHPTGLQFLSTISPNCDPMTYPILFPYGDPGWQTGKEEQQKLKKTNGSNLTQQDFYSYRLQLRPQFNPILHAGKLTQQFIIDAFLKVEGGRLHFMSQAKSQQQLRVDKYLGLMDFVNAQAEQRQLKAGRVVILPSSFTGSKRNLQQNYQDAMTMVSVFGKPDLFITFTCNPKWREIQEQLKPGETALDRPDIVATVFRLKFKELLHDITVRHILGRVKGYIFVIEFQKRGLPHVHMLIILEVSDKLREIEHFDSVVCAEIPDESDDPILHQIVVTCMMHGPCGSFKRDAPCMDEKEGTYQCTKAFPKPFCDRTNTNKDGYPEYQRRDDGRTVMKSGHELDNRWVVPYNPYLCRKYNAHINIEVCSTVKSVKYIFKYVYKGHDAAIVQVNAAGDPDRLDWNEVRQYIDARYIAAPEAMWRLREYPMQGRSHTVNRLAVHLPFEQTVVFRDGDEQDALRRAESRGTTLTAWFDLNSQTQEARQYLYSEIGYHYRYQIPTGKWIVRQQNQDKILSRMYAVSPKDMERYCLRLLLLHVRGMNSYAAEY</sequence>
<feature type="compositionally biased region" description="Basic and acidic residues" evidence="1">
    <location>
        <begin position="30"/>
        <end position="56"/>
    </location>
</feature>
<dbReference type="EMBL" id="CAXLJM020000076">
    <property type="protein sequence ID" value="CAL8129145.1"/>
    <property type="molecule type" value="Genomic_DNA"/>
</dbReference>
<feature type="domain" description="Helitron helicase-like" evidence="2">
    <location>
        <begin position="409"/>
        <end position="592"/>
    </location>
</feature>
<reference evidence="3 4" key="1">
    <citation type="submission" date="2024-08" db="EMBL/GenBank/DDBJ databases">
        <authorList>
            <person name="Cucini C."/>
            <person name="Frati F."/>
        </authorList>
    </citation>
    <scope>NUCLEOTIDE SEQUENCE [LARGE SCALE GENOMIC DNA]</scope>
</reference>
<name>A0ABP1RJG8_9HEXA</name>
<evidence type="ECO:0000313" key="4">
    <source>
        <dbReference type="Proteomes" id="UP001642540"/>
    </source>
</evidence>
<dbReference type="PANTHER" id="PTHR45786:SF74">
    <property type="entry name" value="ATP-DEPENDENT DNA HELICASE"/>
    <property type="match status" value="1"/>
</dbReference>
<organism evidence="3 4">
    <name type="scientific">Orchesella dallaii</name>
    <dbReference type="NCBI Taxonomy" id="48710"/>
    <lineage>
        <taxon>Eukaryota</taxon>
        <taxon>Metazoa</taxon>
        <taxon>Ecdysozoa</taxon>
        <taxon>Arthropoda</taxon>
        <taxon>Hexapoda</taxon>
        <taxon>Collembola</taxon>
        <taxon>Entomobryomorpha</taxon>
        <taxon>Entomobryoidea</taxon>
        <taxon>Orchesellidae</taxon>
        <taxon>Orchesellinae</taxon>
        <taxon>Orchesella</taxon>
    </lineage>
</organism>
<dbReference type="Proteomes" id="UP001642540">
    <property type="component" value="Unassembled WGS sequence"/>
</dbReference>
<dbReference type="InterPro" id="IPR025476">
    <property type="entry name" value="Helitron_helicase-like"/>
</dbReference>
<proteinExistence type="predicted"/>
<feature type="region of interest" description="Disordered" evidence="1">
    <location>
        <begin position="1"/>
        <end position="99"/>
    </location>
</feature>
<dbReference type="PANTHER" id="PTHR45786">
    <property type="entry name" value="DNA BINDING PROTEIN-LIKE"/>
    <property type="match status" value="1"/>
</dbReference>
<evidence type="ECO:0000313" key="3">
    <source>
        <dbReference type="EMBL" id="CAL8129145.1"/>
    </source>
</evidence>